<proteinExistence type="predicted"/>
<evidence type="ECO:0000313" key="2">
    <source>
        <dbReference type="EMBL" id="EWY86777.1"/>
    </source>
</evidence>
<dbReference type="Proteomes" id="UP000030753">
    <property type="component" value="Unassembled WGS sequence"/>
</dbReference>
<sequence length="52" mass="5499">MADQEAEPGKGSVAWGQGTPGHGGSRWVWCPSDRTLRPTASKYGIVSRQNGA</sequence>
<dbReference type="AlphaFoldDB" id="W9HWQ7"/>
<accession>W9HWQ7</accession>
<feature type="region of interest" description="Disordered" evidence="1">
    <location>
        <begin position="1"/>
        <end position="30"/>
    </location>
</feature>
<gene>
    <name evidence="2" type="ORF">FOYG_11170</name>
</gene>
<dbReference type="EMBL" id="JH717845">
    <property type="protein sequence ID" value="EWY86777.1"/>
    <property type="molecule type" value="Genomic_DNA"/>
</dbReference>
<dbReference type="HOGENOM" id="CLU_3087259_0_0_1"/>
<evidence type="ECO:0000256" key="1">
    <source>
        <dbReference type="SAM" id="MobiDB-lite"/>
    </source>
</evidence>
<reference evidence="2 3" key="1">
    <citation type="submission" date="2011-06" db="EMBL/GenBank/DDBJ databases">
        <title>The Genome Sequence of Fusarium oxysporum FOSC 3-a.</title>
        <authorList>
            <consortium name="The Broad Institute Genome Sequencing Platform"/>
            <person name="Ma L.-J."/>
            <person name="Gale L.R."/>
            <person name="Schwartz D.C."/>
            <person name="Zhou S."/>
            <person name="Corby-Kistler H."/>
            <person name="Young S.K."/>
            <person name="Zeng Q."/>
            <person name="Gargeya S."/>
            <person name="Fitzgerald M."/>
            <person name="Haas B."/>
            <person name="Abouelleil A."/>
            <person name="Alvarado L."/>
            <person name="Arachchi H.M."/>
            <person name="Berlin A."/>
            <person name="Brown A."/>
            <person name="Chapman S.B."/>
            <person name="Chen Z."/>
            <person name="Dunbar C."/>
            <person name="Freedman E."/>
            <person name="Gearin G."/>
            <person name="Gellesch M."/>
            <person name="Goldberg J."/>
            <person name="Griggs A."/>
            <person name="Gujja S."/>
            <person name="Heiman D."/>
            <person name="Howarth C."/>
            <person name="Larson L."/>
            <person name="Lui A."/>
            <person name="MacDonald P.J.P."/>
            <person name="Mehta T."/>
            <person name="Montmayeur A."/>
            <person name="Murphy C."/>
            <person name="Neiman D."/>
            <person name="Pearson M."/>
            <person name="Priest M."/>
            <person name="Roberts A."/>
            <person name="Saif S."/>
            <person name="Shea T."/>
            <person name="Shenoy N."/>
            <person name="Sisk P."/>
            <person name="Stolte C."/>
            <person name="Sykes S."/>
            <person name="Wortman J."/>
            <person name="Nusbaum C."/>
            <person name="Birren B."/>
        </authorList>
    </citation>
    <scope>NUCLEOTIDE SEQUENCE [LARGE SCALE GENOMIC DNA]</scope>
    <source>
        <strain evidence="3">FOSC 3-a</strain>
    </source>
</reference>
<evidence type="ECO:0000313" key="3">
    <source>
        <dbReference type="Proteomes" id="UP000030753"/>
    </source>
</evidence>
<organism evidence="2 3">
    <name type="scientific">Fusarium oxysporum NRRL 32931</name>
    <dbReference type="NCBI Taxonomy" id="660029"/>
    <lineage>
        <taxon>Eukaryota</taxon>
        <taxon>Fungi</taxon>
        <taxon>Dikarya</taxon>
        <taxon>Ascomycota</taxon>
        <taxon>Pezizomycotina</taxon>
        <taxon>Sordariomycetes</taxon>
        <taxon>Hypocreomycetidae</taxon>
        <taxon>Hypocreales</taxon>
        <taxon>Nectriaceae</taxon>
        <taxon>Fusarium</taxon>
        <taxon>Fusarium oxysporum species complex</taxon>
    </lineage>
</organism>
<protein>
    <submittedName>
        <fullName evidence="2">Uncharacterized protein</fullName>
    </submittedName>
</protein>
<dbReference type="OrthoDB" id="10292309at2759"/>
<name>W9HWQ7_FUSOX</name>